<dbReference type="Gene3D" id="3.40.50.1820">
    <property type="entry name" value="alpha/beta hydrolase"/>
    <property type="match status" value="1"/>
</dbReference>
<comment type="caution">
    <text evidence="6">The sequence shown here is derived from an EMBL/GenBank/DDBJ whole genome shotgun (WGS) entry which is preliminary data.</text>
</comment>
<keyword evidence="1" id="KW-0732">Signal</keyword>
<keyword evidence="3" id="KW-0472">Membrane</keyword>
<dbReference type="InterPro" id="IPR029058">
    <property type="entry name" value="AB_hydrolase_fold"/>
</dbReference>
<evidence type="ECO:0000313" key="5">
    <source>
        <dbReference type="EMBL" id="TQV72008.1"/>
    </source>
</evidence>
<dbReference type="SUPFAM" id="SSF53474">
    <property type="entry name" value="alpha/beta-Hydrolases"/>
    <property type="match status" value="1"/>
</dbReference>
<evidence type="ECO:0000313" key="7">
    <source>
        <dbReference type="Proteomes" id="UP000317839"/>
    </source>
</evidence>
<dbReference type="RefSeq" id="WP_142943388.1">
    <property type="nucleotide sequence ID" value="NZ_VIKR01000005.1"/>
</dbReference>
<dbReference type="EMBL" id="VIKR01000005">
    <property type="protein sequence ID" value="TQV72008.1"/>
    <property type="molecule type" value="Genomic_DNA"/>
</dbReference>
<sequence>MAQPNNSSHSTTVAFIIGVILIQLLVACGGGGGNSGNEPPPPPPPLSACGAAVEGATCKTIEVESIGERHFYLYQPANQQGTLPLLILLHGAPGTPRTINSFIDGVNFAEENGYLLAIPVGEGDFAWSSQVTANSAISKDSLFVSAIINDLVTNHQGDSDNVYITGFSAGGFMIYQLACEIPEQITAAMAISGQFRGEQQACDAAAPTKIHHVHGTNDPDVPLNGRQDGIASVSDTLAIWEAVNNCDSTTTISAEFVITSDGKTATTRRYDNCASALEYTQVALGEHDENYDLVVLHQMMIDFFRND</sequence>
<reference evidence="6 7" key="1">
    <citation type="submission" date="2019-06" db="EMBL/GenBank/DDBJ databases">
        <title>Draft genome of Aliikangiella marina GYP-15.</title>
        <authorList>
            <person name="Wang G."/>
        </authorList>
    </citation>
    <scope>NUCLEOTIDE SEQUENCE [LARGE SCALE GENOMIC DNA]</scope>
    <source>
        <strain evidence="6 7">GYP-15</strain>
    </source>
</reference>
<evidence type="ECO:0000259" key="4">
    <source>
        <dbReference type="Pfam" id="PF02230"/>
    </source>
</evidence>
<evidence type="ECO:0000313" key="6">
    <source>
        <dbReference type="EMBL" id="TQV72061.1"/>
    </source>
</evidence>
<feature type="transmembrane region" description="Helical" evidence="3">
    <location>
        <begin position="12"/>
        <end position="33"/>
    </location>
</feature>
<proteinExistence type="predicted"/>
<dbReference type="OrthoDB" id="5291933at2"/>
<protein>
    <recommendedName>
        <fullName evidence="4">Phospholipase/carboxylesterase/thioesterase domain-containing protein</fullName>
    </recommendedName>
</protein>
<dbReference type="Pfam" id="PF02230">
    <property type="entry name" value="Abhydrolase_2"/>
    <property type="match status" value="1"/>
</dbReference>
<dbReference type="Proteomes" id="UP000317839">
    <property type="component" value="Unassembled WGS sequence"/>
</dbReference>
<dbReference type="InterPro" id="IPR003140">
    <property type="entry name" value="PLipase/COase/thioEstase"/>
</dbReference>
<gene>
    <name evidence="5" type="ORF">FLL45_17445</name>
    <name evidence="6" type="ORF">FLL45_17725</name>
</gene>
<keyword evidence="7" id="KW-1185">Reference proteome</keyword>
<evidence type="ECO:0000256" key="3">
    <source>
        <dbReference type="SAM" id="Phobius"/>
    </source>
</evidence>
<keyword evidence="3" id="KW-1133">Transmembrane helix</keyword>
<name>A0A545T4B0_9GAMM</name>
<evidence type="ECO:0000256" key="2">
    <source>
        <dbReference type="ARBA" id="ARBA00022801"/>
    </source>
</evidence>
<dbReference type="EMBL" id="VIKR01000005">
    <property type="protein sequence ID" value="TQV72061.1"/>
    <property type="molecule type" value="Genomic_DNA"/>
</dbReference>
<dbReference type="AlphaFoldDB" id="A0A545T4B0"/>
<dbReference type="PANTHER" id="PTHR43037:SF5">
    <property type="entry name" value="FERULOYL ESTERASE"/>
    <property type="match status" value="1"/>
</dbReference>
<evidence type="ECO:0000256" key="1">
    <source>
        <dbReference type="ARBA" id="ARBA00022729"/>
    </source>
</evidence>
<accession>A0A545T4B0</accession>
<dbReference type="PANTHER" id="PTHR43037">
    <property type="entry name" value="UNNAMED PRODUCT-RELATED"/>
    <property type="match status" value="1"/>
</dbReference>
<dbReference type="GO" id="GO:0016787">
    <property type="term" value="F:hydrolase activity"/>
    <property type="evidence" value="ECO:0007669"/>
    <property type="project" value="UniProtKB-KW"/>
</dbReference>
<feature type="domain" description="Phospholipase/carboxylesterase/thioesterase" evidence="4">
    <location>
        <begin position="134"/>
        <end position="225"/>
    </location>
</feature>
<keyword evidence="2" id="KW-0378">Hydrolase</keyword>
<keyword evidence="3" id="KW-0812">Transmembrane</keyword>
<organism evidence="6 7">
    <name type="scientific">Aliikangiella marina</name>
    <dbReference type="NCBI Taxonomy" id="1712262"/>
    <lineage>
        <taxon>Bacteria</taxon>
        <taxon>Pseudomonadati</taxon>
        <taxon>Pseudomonadota</taxon>
        <taxon>Gammaproteobacteria</taxon>
        <taxon>Oceanospirillales</taxon>
        <taxon>Pleioneaceae</taxon>
        <taxon>Aliikangiella</taxon>
    </lineage>
</organism>
<dbReference type="InterPro" id="IPR050955">
    <property type="entry name" value="Plant_Biomass_Hydrol_Est"/>
</dbReference>